<proteinExistence type="predicted"/>
<evidence type="ECO:0000313" key="2">
    <source>
        <dbReference type="EMBL" id="CAF3791578.1"/>
    </source>
</evidence>
<dbReference type="EMBL" id="CAJNOK010007060">
    <property type="protein sequence ID" value="CAF1023072.1"/>
    <property type="molecule type" value="Genomic_DNA"/>
</dbReference>
<evidence type="ECO:0000313" key="1">
    <source>
        <dbReference type="EMBL" id="CAF1023072.1"/>
    </source>
</evidence>
<accession>A0A8S2DSK4</accession>
<dbReference type="SUPFAM" id="SSF63829">
    <property type="entry name" value="Calcium-dependent phosphotriesterase"/>
    <property type="match status" value="1"/>
</dbReference>
<organism evidence="1 3">
    <name type="scientific">Didymodactylos carnosus</name>
    <dbReference type="NCBI Taxonomy" id="1234261"/>
    <lineage>
        <taxon>Eukaryota</taxon>
        <taxon>Metazoa</taxon>
        <taxon>Spiralia</taxon>
        <taxon>Gnathifera</taxon>
        <taxon>Rotifera</taxon>
        <taxon>Eurotatoria</taxon>
        <taxon>Bdelloidea</taxon>
        <taxon>Philodinida</taxon>
        <taxon>Philodinidae</taxon>
        <taxon>Didymodactylos</taxon>
    </lineage>
</organism>
<dbReference type="Proteomes" id="UP000682733">
    <property type="component" value="Unassembled WGS sequence"/>
</dbReference>
<feature type="non-terminal residue" evidence="1">
    <location>
        <position position="1"/>
    </location>
</feature>
<dbReference type="Gene3D" id="2.120.10.30">
    <property type="entry name" value="TolB, C-terminal domain"/>
    <property type="match status" value="1"/>
</dbReference>
<name>A0A8S2DSK4_9BILA</name>
<gene>
    <name evidence="1" type="ORF">OVA965_LOCUS15601</name>
    <name evidence="2" type="ORF">TMI583_LOCUS15609</name>
</gene>
<protein>
    <submittedName>
        <fullName evidence="1">Uncharacterized protein</fullName>
    </submittedName>
</protein>
<comment type="caution">
    <text evidence="1">The sequence shown here is derived from an EMBL/GenBank/DDBJ whole genome shotgun (WGS) entry which is preliminary data.</text>
</comment>
<sequence length="177" mass="20238">KNAAIGKIIINGTDVVLVNKVLRIELDADLNIYISYNLFVRKWFAPDYTYRIVVTGQWKNSVDNSIGPIGMYIDNKTFDLYLFVIAYTYKGRIEKWTYGSQNGTVLLSSLPGAKTMTVDCNINIYFATTDHQGLYQFNPLTQKLNFITAARNDLDNPSAIKFDRDGNLYVLERKQKN</sequence>
<dbReference type="EMBL" id="CAJOBA010007070">
    <property type="protein sequence ID" value="CAF3791578.1"/>
    <property type="molecule type" value="Genomic_DNA"/>
</dbReference>
<dbReference type="InterPro" id="IPR011042">
    <property type="entry name" value="6-blade_b-propeller_TolB-like"/>
</dbReference>
<reference evidence="1" key="1">
    <citation type="submission" date="2021-02" db="EMBL/GenBank/DDBJ databases">
        <authorList>
            <person name="Nowell W R."/>
        </authorList>
    </citation>
    <scope>NUCLEOTIDE SEQUENCE</scope>
</reference>
<evidence type="ECO:0000313" key="3">
    <source>
        <dbReference type="Proteomes" id="UP000677228"/>
    </source>
</evidence>
<dbReference type="Proteomes" id="UP000677228">
    <property type="component" value="Unassembled WGS sequence"/>
</dbReference>
<dbReference type="AlphaFoldDB" id="A0A8S2DSK4"/>